<dbReference type="Proteomes" id="UP000198287">
    <property type="component" value="Unassembled WGS sequence"/>
</dbReference>
<feature type="transmembrane region" description="Helical" evidence="1">
    <location>
        <begin position="51"/>
        <end position="70"/>
    </location>
</feature>
<evidence type="ECO:0000313" key="3">
    <source>
        <dbReference type="Proteomes" id="UP000198287"/>
    </source>
</evidence>
<feature type="transmembrane region" description="Helical" evidence="1">
    <location>
        <begin position="101"/>
        <end position="122"/>
    </location>
</feature>
<dbReference type="AlphaFoldDB" id="A0A226DIH1"/>
<sequence length="376" mass="42339">MKDDQTLNTLRIFVKVVNVFNGTPYEWDKKEKCLRLSSNLKKRICVSLAKWNIWIYLAYLIVCLAGEILGAGHVDFVVVIWLLIWILYYVWSAISFRNAQVSCSIVTALFKGMKTLFAEMAAKYPQQFSNKPAFLTYNILQMQIMAVLWILASLVVAFSSMFLVIPLKPQYISSQFEKGIQNPLVFAGFILLEIYSKASTGLVSGTDALHILVPINCNSSIRHKIHDFRTLNVLVASFNHSVTKELLSFLCYWGPGGFVLIAGFATIRFHGEVNIFEYAPFPLAVLNCSIVLFLVLFSTSTVGKVSEKLLNSINQQSPMSGRRKTILRQMKSLKTFGVEAGSIKVIERIVILKILYVISDILTTCLVTFPKEAVFS</sequence>
<name>A0A226DIH1_FOLCA</name>
<protein>
    <recommendedName>
        <fullName evidence="4">Gustatory receptor</fullName>
    </recommendedName>
</protein>
<reference evidence="2 3" key="1">
    <citation type="submission" date="2015-12" db="EMBL/GenBank/DDBJ databases">
        <title>The genome of Folsomia candida.</title>
        <authorList>
            <person name="Faddeeva A."/>
            <person name="Derks M.F."/>
            <person name="Anvar Y."/>
            <person name="Smit S."/>
            <person name="Van Straalen N."/>
            <person name="Roelofs D."/>
        </authorList>
    </citation>
    <scope>NUCLEOTIDE SEQUENCE [LARGE SCALE GENOMIC DNA]</scope>
    <source>
        <strain evidence="2 3">VU population</strain>
        <tissue evidence="2">Whole body</tissue>
    </source>
</reference>
<keyword evidence="1" id="KW-1133">Transmembrane helix</keyword>
<feature type="transmembrane region" description="Helical" evidence="1">
    <location>
        <begin position="142"/>
        <end position="165"/>
    </location>
</feature>
<accession>A0A226DIH1</accession>
<dbReference type="EMBL" id="LNIX01000018">
    <property type="protein sequence ID" value="OXA45335.1"/>
    <property type="molecule type" value="Genomic_DNA"/>
</dbReference>
<evidence type="ECO:0008006" key="4">
    <source>
        <dbReference type="Google" id="ProtNLM"/>
    </source>
</evidence>
<evidence type="ECO:0000256" key="1">
    <source>
        <dbReference type="SAM" id="Phobius"/>
    </source>
</evidence>
<comment type="caution">
    <text evidence="2">The sequence shown here is derived from an EMBL/GenBank/DDBJ whole genome shotgun (WGS) entry which is preliminary data.</text>
</comment>
<feature type="transmembrane region" description="Helical" evidence="1">
    <location>
        <begin position="246"/>
        <end position="267"/>
    </location>
</feature>
<keyword evidence="3" id="KW-1185">Reference proteome</keyword>
<proteinExistence type="predicted"/>
<keyword evidence="1" id="KW-0472">Membrane</keyword>
<feature type="transmembrane region" description="Helical" evidence="1">
    <location>
        <begin position="279"/>
        <end position="298"/>
    </location>
</feature>
<keyword evidence="1" id="KW-0812">Transmembrane</keyword>
<evidence type="ECO:0000313" key="2">
    <source>
        <dbReference type="EMBL" id="OXA45335.1"/>
    </source>
</evidence>
<feature type="transmembrane region" description="Helical" evidence="1">
    <location>
        <begin position="76"/>
        <end position="94"/>
    </location>
</feature>
<gene>
    <name evidence="2" type="ORF">Fcan01_19823</name>
</gene>
<organism evidence="2 3">
    <name type="scientific">Folsomia candida</name>
    <name type="common">Springtail</name>
    <dbReference type="NCBI Taxonomy" id="158441"/>
    <lineage>
        <taxon>Eukaryota</taxon>
        <taxon>Metazoa</taxon>
        <taxon>Ecdysozoa</taxon>
        <taxon>Arthropoda</taxon>
        <taxon>Hexapoda</taxon>
        <taxon>Collembola</taxon>
        <taxon>Entomobryomorpha</taxon>
        <taxon>Isotomoidea</taxon>
        <taxon>Isotomidae</taxon>
        <taxon>Proisotominae</taxon>
        <taxon>Folsomia</taxon>
    </lineage>
</organism>